<evidence type="ECO:0000256" key="10">
    <source>
        <dbReference type="SAM" id="Phobius"/>
    </source>
</evidence>
<dbReference type="PROSITE" id="PS00221">
    <property type="entry name" value="MIP"/>
    <property type="match status" value="1"/>
</dbReference>
<keyword evidence="4 8" id="KW-0812">Transmembrane</keyword>
<dbReference type="GeneTree" id="ENSGT00940000156260"/>
<evidence type="ECO:0000256" key="2">
    <source>
        <dbReference type="ARBA" id="ARBA00006175"/>
    </source>
</evidence>
<dbReference type="FunFam" id="1.20.1080.10:FF:000003">
    <property type="entry name" value="Lens fiber major intrinsic"/>
    <property type="match status" value="1"/>
</dbReference>
<dbReference type="PANTHER" id="PTHR19139">
    <property type="entry name" value="AQUAPORIN TRANSPORTER"/>
    <property type="match status" value="1"/>
</dbReference>
<comment type="similarity">
    <text evidence="2 8">Belongs to the MIP/aquaporin (TC 1.A.8) family.</text>
</comment>
<feature type="transmembrane region" description="Helical" evidence="10">
    <location>
        <begin position="109"/>
        <end position="133"/>
    </location>
</feature>
<feature type="region of interest" description="Disordered" evidence="9">
    <location>
        <begin position="223"/>
        <end position="248"/>
    </location>
</feature>
<accession>A0A3P9QFP6</accession>
<comment type="subcellular location">
    <subcellularLocation>
        <location evidence="1">Endomembrane system</location>
        <topology evidence="1">Multi-pass membrane protein</topology>
    </subcellularLocation>
</comment>
<sequence length="248" mass="27213">IMWEFRSMSFWRAVFAEFYGTMFFVFFGLGAALRWTTGPHNVLHVAFCFGLAAATFIQSIGHISGGHINPAVTFAYLIGSQMSMFRAFFYIIAQCLGAGNLALNTLQPGISLGMATTIEIFLTLQLVVCVFAVTDERRNGRLGSAALAIGFSVLIGHLFGMYYTGAGMNPARSFAPAVLVRNFVNHWVYWVGPMIGGAIGALLYDFLLFPRMRGLSERLATLKGTRPPEAEAQQETRGESIELKTQAL</sequence>
<keyword evidence="12" id="KW-1185">Reference proteome</keyword>
<dbReference type="InterPro" id="IPR000425">
    <property type="entry name" value="MIP"/>
</dbReference>
<protein>
    <submittedName>
        <fullName evidence="11">Major intrinsic protein of lens fiber a</fullName>
    </submittedName>
</protein>
<feature type="transmembrane region" description="Helical" evidence="10">
    <location>
        <begin position="145"/>
        <end position="164"/>
    </location>
</feature>
<evidence type="ECO:0000313" key="11">
    <source>
        <dbReference type="Ensembl" id="ENSPREP00000032975.1"/>
    </source>
</evidence>
<evidence type="ECO:0000256" key="4">
    <source>
        <dbReference type="ARBA" id="ARBA00022692"/>
    </source>
</evidence>
<name>A0A3P9QFP6_POERE</name>
<dbReference type="AlphaFoldDB" id="A0A3P9QFP6"/>
<evidence type="ECO:0000256" key="6">
    <source>
        <dbReference type="ARBA" id="ARBA00023136"/>
    </source>
</evidence>
<evidence type="ECO:0000313" key="12">
    <source>
        <dbReference type="Proteomes" id="UP000242638"/>
    </source>
</evidence>
<evidence type="ECO:0000256" key="1">
    <source>
        <dbReference type="ARBA" id="ARBA00004127"/>
    </source>
</evidence>
<evidence type="ECO:0000256" key="7">
    <source>
        <dbReference type="ARBA" id="ARBA00034651"/>
    </source>
</evidence>
<evidence type="ECO:0000256" key="9">
    <source>
        <dbReference type="SAM" id="MobiDB-lite"/>
    </source>
</evidence>
<dbReference type="Gene3D" id="1.20.1080.10">
    <property type="entry name" value="Glycerol uptake facilitator protein"/>
    <property type="match status" value="1"/>
</dbReference>
<dbReference type="Proteomes" id="UP000242638">
    <property type="component" value="Unassembled WGS sequence"/>
</dbReference>
<dbReference type="InterPro" id="IPR023271">
    <property type="entry name" value="Aquaporin-like"/>
</dbReference>
<dbReference type="CDD" id="cd00333">
    <property type="entry name" value="MIP"/>
    <property type="match status" value="1"/>
</dbReference>
<dbReference type="Pfam" id="PF00230">
    <property type="entry name" value="MIP"/>
    <property type="match status" value="1"/>
</dbReference>
<dbReference type="PANTHER" id="PTHR19139:SF288">
    <property type="entry name" value="AQUAPORIN-0A"/>
    <property type="match status" value="1"/>
</dbReference>
<feature type="transmembrane region" description="Helical" evidence="10">
    <location>
        <begin position="12"/>
        <end position="36"/>
    </location>
</feature>
<feature type="transmembrane region" description="Helical" evidence="10">
    <location>
        <begin position="187"/>
        <end position="209"/>
    </location>
</feature>
<dbReference type="InterPro" id="IPR022357">
    <property type="entry name" value="MIP_CS"/>
</dbReference>
<dbReference type="GO" id="GO:0015250">
    <property type="term" value="F:water channel activity"/>
    <property type="evidence" value="ECO:0007669"/>
    <property type="project" value="TreeGrafter"/>
</dbReference>
<feature type="compositionally biased region" description="Basic and acidic residues" evidence="9">
    <location>
        <begin position="226"/>
        <end position="242"/>
    </location>
</feature>
<keyword evidence="5 10" id="KW-1133">Transmembrane helix</keyword>
<proteinExistence type="inferred from homology"/>
<evidence type="ECO:0000256" key="8">
    <source>
        <dbReference type="RuleBase" id="RU000477"/>
    </source>
</evidence>
<keyword evidence="6 10" id="KW-0472">Membrane</keyword>
<dbReference type="SUPFAM" id="SSF81338">
    <property type="entry name" value="Aquaporin-like"/>
    <property type="match status" value="1"/>
</dbReference>
<dbReference type="GO" id="GO:0005886">
    <property type="term" value="C:plasma membrane"/>
    <property type="evidence" value="ECO:0007669"/>
    <property type="project" value="TreeGrafter"/>
</dbReference>
<dbReference type="InterPro" id="IPR034294">
    <property type="entry name" value="Aquaporin_transptr"/>
</dbReference>
<dbReference type="PRINTS" id="PR00783">
    <property type="entry name" value="MINTRINSICP"/>
</dbReference>
<evidence type="ECO:0000256" key="5">
    <source>
        <dbReference type="ARBA" id="ARBA00022989"/>
    </source>
</evidence>
<dbReference type="Ensembl" id="ENSPRET00000033352.1">
    <property type="protein sequence ID" value="ENSPREP00000032975.1"/>
    <property type="gene ID" value="ENSPREG00000022316.1"/>
</dbReference>
<reference evidence="11" key="3">
    <citation type="submission" date="2025-09" db="UniProtKB">
        <authorList>
            <consortium name="Ensembl"/>
        </authorList>
    </citation>
    <scope>IDENTIFICATION</scope>
    <source>
        <strain evidence="11">Guanapo</strain>
    </source>
</reference>
<organism evidence="11 12">
    <name type="scientific">Poecilia reticulata</name>
    <name type="common">Guppy</name>
    <name type="synonym">Acanthophacelus reticulatus</name>
    <dbReference type="NCBI Taxonomy" id="8081"/>
    <lineage>
        <taxon>Eukaryota</taxon>
        <taxon>Metazoa</taxon>
        <taxon>Chordata</taxon>
        <taxon>Craniata</taxon>
        <taxon>Vertebrata</taxon>
        <taxon>Euteleostomi</taxon>
        <taxon>Actinopterygii</taxon>
        <taxon>Neopterygii</taxon>
        <taxon>Teleostei</taxon>
        <taxon>Neoteleostei</taxon>
        <taxon>Acanthomorphata</taxon>
        <taxon>Ovalentaria</taxon>
        <taxon>Atherinomorphae</taxon>
        <taxon>Cyprinodontiformes</taxon>
        <taxon>Poeciliidae</taxon>
        <taxon>Poeciliinae</taxon>
        <taxon>Poecilia</taxon>
    </lineage>
</organism>
<comment type="catalytic activity">
    <reaction evidence="7">
        <text>H2O(in) = H2O(out)</text>
        <dbReference type="Rhea" id="RHEA:29667"/>
        <dbReference type="ChEBI" id="CHEBI:15377"/>
    </reaction>
</comment>
<dbReference type="Bgee" id="ENSPREG00000022316">
    <property type="expression patterns" value="Expressed in head"/>
</dbReference>
<keyword evidence="3 8" id="KW-0813">Transport</keyword>
<reference evidence="12" key="1">
    <citation type="submission" date="2013-11" db="EMBL/GenBank/DDBJ databases">
        <title>The genomic landscape of the Guanapo guppy.</title>
        <authorList>
            <person name="Kuenstner A."/>
            <person name="Dreyer C."/>
        </authorList>
    </citation>
    <scope>NUCLEOTIDE SEQUENCE</scope>
    <source>
        <strain evidence="12">Guanapo</strain>
    </source>
</reference>
<feature type="transmembrane region" description="Helical" evidence="10">
    <location>
        <begin position="42"/>
        <end position="63"/>
    </location>
</feature>
<reference evidence="11" key="2">
    <citation type="submission" date="2025-08" db="UniProtKB">
        <authorList>
            <consortium name="Ensembl"/>
        </authorList>
    </citation>
    <scope>IDENTIFICATION</scope>
    <source>
        <strain evidence="11">Guanapo</strain>
    </source>
</reference>
<dbReference type="GO" id="GO:0012505">
    <property type="term" value="C:endomembrane system"/>
    <property type="evidence" value="ECO:0007669"/>
    <property type="project" value="UniProtKB-SubCell"/>
</dbReference>
<evidence type="ECO:0000256" key="3">
    <source>
        <dbReference type="ARBA" id="ARBA00022448"/>
    </source>
</evidence>